<keyword evidence="2" id="KW-1185">Reference proteome</keyword>
<dbReference type="EMBL" id="JAODAN010000001">
    <property type="protein sequence ID" value="KAK1926922.1"/>
    <property type="molecule type" value="Genomic_DNA"/>
</dbReference>
<comment type="caution">
    <text evidence="1">The sequence shown here is derived from an EMBL/GenBank/DDBJ whole genome shotgun (WGS) entry which is preliminary data.</text>
</comment>
<dbReference type="Proteomes" id="UP001182556">
    <property type="component" value="Unassembled WGS sequence"/>
</dbReference>
<reference evidence="1" key="1">
    <citation type="submission" date="2023-02" db="EMBL/GenBank/DDBJ databases">
        <title>Identification and recombinant expression of a fungal hydrolase from Papiliotrema laurentii that hydrolyzes apple cutin and clears colloidal polyester polyurethane.</title>
        <authorList>
            <consortium name="DOE Joint Genome Institute"/>
            <person name="Roman V.A."/>
            <person name="Bojanowski C."/>
            <person name="Crable B.R."/>
            <person name="Wagner D.N."/>
            <person name="Hung C.S."/>
            <person name="Nadeau L.J."/>
            <person name="Schratz L."/>
            <person name="Haridas S."/>
            <person name="Pangilinan J."/>
            <person name="Lipzen A."/>
            <person name="Na H."/>
            <person name="Yan M."/>
            <person name="Ng V."/>
            <person name="Grigoriev I.V."/>
            <person name="Spatafora J.W."/>
            <person name="Barlow D."/>
            <person name="Biffinger J."/>
            <person name="Kelley-Loughnane N."/>
            <person name="Varaljay V.A."/>
            <person name="Crookes-Goodson W.J."/>
        </authorList>
    </citation>
    <scope>NUCLEOTIDE SEQUENCE</scope>
    <source>
        <strain evidence="1">5307AH</strain>
    </source>
</reference>
<accession>A0AAD9FVN4</accession>
<organism evidence="1 2">
    <name type="scientific">Papiliotrema laurentii</name>
    <name type="common">Cryptococcus laurentii</name>
    <dbReference type="NCBI Taxonomy" id="5418"/>
    <lineage>
        <taxon>Eukaryota</taxon>
        <taxon>Fungi</taxon>
        <taxon>Dikarya</taxon>
        <taxon>Basidiomycota</taxon>
        <taxon>Agaricomycotina</taxon>
        <taxon>Tremellomycetes</taxon>
        <taxon>Tremellales</taxon>
        <taxon>Rhynchogastremaceae</taxon>
        <taxon>Papiliotrema</taxon>
    </lineage>
</organism>
<gene>
    <name evidence="1" type="ORF">DB88DRAFT_514241</name>
</gene>
<dbReference type="AlphaFoldDB" id="A0AAD9FVN4"/>
<evidence type="ECO:0000313" key="1">
    <source>
        <dbReference type="EMBL" id="KAK1926922.1"/>
    </source>
</evidence>
<name>A0AAD9FVN4_PAPLA</name>
<sequence>MAQSTSSLQPREDQLPAKEVAQTRKDLLSKQFLNHIEDIPRNGDPVDLPGLWKKVCRRKQLLFLLAAINLGVQINNVFLQGHLNHYNCSTWTALRLQHFCPLSLVHVLPPSPAPPFTHLAHLFNLAGRLHPLVFCDNWLLSGHVLHPKRASLDRVSPAHILWLYLPFTEKLKAFGYNSANTHRPNVNGEVSSSILGRLMFAFVWPMMVMSESCGDPIPICPSLG</sequence>
<proteinExistence type="predicted"/>
<protein>
    <submittedName>
        <fullName evidence="1">Uncharacterized protein</fullName>
    </submittedName>
</protein>
<evidence type="ECO:0000313" key="2">
    <source>
        <dbReference type="Proteomes" id="UP001182556"/>
    </source>
</evidence>